<keyword evidence="2" id="KW-1185">Reference proteome</keyword>
<protein>
    <submittedName>
        <fullName evidence="1">Uncharacterized protein</fullName>
    </submittedName>
</protein>
<dbReference type="KEGG" id="dae:Dtox_0996"/>
<dbReference type="EMBL" id="CP001720">
    <property type="protein sequence ID" value="ACV61883.1"/>
    <property type="molecule type" value="Genomic_DNA"/>
</dbReference>
<organism evidence="1 2">
    <name type="scientific">Desulfofarcimen acetoxidans (strain ATCC 49208 / DSM 771 / KCTC 5769 / VKM B-1644 / 5575)</name>
    <name type="common">Desulfotomaculum acetoxidans</name>
    <dbReference type="NCBI Taxonomy" id="485916"/>
    <lineage>
        <taxon>Bacteria</taxon>
        <taxon>Bacillati</taxon>
        <taxon>Bacillota</taxon>
        <taxon>Clostridia</taxon>
        <taxon>Eubacteriales</taxon>
        <taxon>Peptococcaceae</taxon>
        <taxon>Desulfofarcimen</taxon>
    </lineage>
</organism>
<evidence type="ECO:0000313" key="2">
    <source>
        <dbReference type="Proteomes" id="UP000002217"/>
    </source>
</evidence>
<reference evidence="1 2" key="1">
    <citation type="journal article" date="2009" name="Stand. Genomic Sci.">
        <title>Complete genome sequence of Desulfotomaculum acetoxidans type strain (5575).</title>
        <authorList>
            <person name="Spring S."/>
            <person name="Lapidus A."/>
            <person name="Schroder M."/>
            <person name="Gleim D."/>
            <person name="Sims D."/>
            <person name="Meincke L."/>
            <person name="Glavina Del Rio T."/>
            <person name="Tice H."/>
            <person name="Copeland A."/>
            <person name="Cheng J.F."/>
            <person name="Lucas S."/>
            <person name="Chen F."/>
            <person name="Nolan M."/>
            <person name="Bruce D."/>
            <person name="Goodwin L."/>
            <person name="Pitluck S."/>
            <person name="Ivanova N."/>
            <person name="Mavromatis K."/>
            <person name="Mikhailova N."/>
            <person name="Pati A."/>
            <person name="Chen A."/>
            <person name="Palaniappan K."/>
            <person name="Land M."/>
            <person name="Hauser L."/>
            <person name="Chang Y.J."/>
            <person name="Jeffries C.D."/>
            <person name="Chain P."/>
            <person name="Saunders E."/>
            <person name="Brettin T."/>
            <person name="Detter J.C."/>
            <person name="Goker M."/>
            <person name="Bristow J."/>
            <person name="Eisen J.A."/>
            <person name="Markowitz V."/>
            <person name="Hugenholtz P."/>
            <person name="Kyrpides N.C."/>
            <person name="Klenk H.P."/>
            <person name="Han C."/>
        </authorList>
    </citation>
    <scope>NUCLEOTIDE SEQUENCE [LARGE SCALE GENOMIC DNA]</scope>
    <source>
        <strain evidence="2">ATCC 49208 / DSM 771 / VKM B-1644</strain>
    </source>
</reference>
<accession>C8W3B6</accession>
<gene>
    <name evidence="1" type="ordered locus">Dtox_0996</name>
</gene>
<evidence type="ECO:0000313" key="1">
    <source>
        <dbReference type="EMBL" id="ACV61883.1"/>
    </source>
</evidence>
<proteinExistence type="predicted"/>
<name>C8W3B6_DESAS</name>
<dbReference type="HOGENOM" id="CLU_2933795_0_0_9"/>
<sequence>MWHITINAGERSLLYAAETFEQFEALLRLFEKLGNEENEAWRDFQLLLWPIFRLTQTCER</sequence>
<dbReference type="STRING" id="485916.Dtox_0996"/>
<dbReference type="RefSeq" id="WP_015756598.1">
    <property type="nucleotide sequence ID" value="NC_013216.1"/>
</dbReference>
<dbReference type="Proteomes" id="UP000002217">
    <property type="component" value="Chromosome"/>
</dbReference>
<dbReference type="AlphaFoldDB" id="C8W3B6"/>